<feature type="domain" description="C-type lectin" evidence="2">
    <location>
        <begin position="33"/>
        <end position="163"/>
    </location>
</feature>
<keyword evidence="1" id="KW-0732">Signal</keyword>
<dbReference type="WBParaSite" id="ACRNAN_scaffold3867.g12329.t1">
    <property type="protein sequence ID" value="ACRNAN_scaffold3867.g12329.t1"/>
    <property type="gene ID" value="ACRNAN_scaffold3867.g12329"/>
</dbReference>
<dbReference type="CDD" id="cd00037">
    <property type="entry name" value="CLECT"/>
    <property type="match status" value="1"/>
</dbReference>
<dbReference type="Gene3D" id="3.10.100.10">
    <property type="entry name" value="Mannose-Binding Protein A, subunit A"/>
    <property type="match status" value="1"/>
</dbReference>
<dbReference type="InterPro" id="IPR001304">
    <property type="entry name" value="C-type_lectin-like"/>
</dbReference>
<dbReference type="SMART" id="SM00034">
    <property type="entry name" value="CLECT"/>
    <property type="match status" value="1"/>
</dbReference>
<feature type="chain" id="PRO_5037621286" evidence="1">
    <location>
        <begin position="18"/>
        <end position="166"/>
    </location>
</feature>
<feature type="signal peptide" evidence="1">
    <location>
        <begin position="1"/>
        <end position="17"/>
    </location>
</feature>
<sequence>MSKYILLALIGLTGVLAQQANPCPSSDWVYLSFFNKCYKFVKDTTYPTWTVAQAACKSANSNANLVTIHSFGENTLVAGYAIELLKTTETSDCPDGYCCAWIGLQRTSGFNQGWVDATPMNFTFYEYNQPSFKYDGTSMMIGPAFQNRWSNGFTEKCVNYVCQLEL</sequence>
<organism evidence="3 4">
    <name type="scientific">Acrobeloides nanus</name>
    <dbReference type="NCBI Taxonomy" id="290746"/>
    <lineage>
        <taxon>Eukaryota</taxon>
        <taxon>Metazoa</taxon>
        <taxon>Ecdysozoa</taxon>
        <taxon>Nematoda</taxon>
        <taxon>Chromadorea</taxon>
        <taxon>Rhabditida</taxon>
        <taxon>Tylenchina</taxon>
        <taxon>Cephalobomorpha</taxon>
        <taxon>Cephaloboidea</taxon>
        <taxon>Cephalobidae</taxon>
        <taxon>Acrobeloides</taxon>
    </lineage>
</organism>
<dbReference type="SUPFAM" id="SSF56436">
    <property type="entry name" value="C-type lectin-like"/>
    <property type="match status" value="1"/>
</dbReference>
<evidence type="ECO:0000313" key="4">
    <source>
        <dbReference type="WBParaSite" id="ACRNAN_scaffold3867.g12329.t1"/>
    </source>
</evidence>
<accession>A0A914DTW3</accession>
<evidence type="ECO:0000256" key="1">
    <source>
        <dbReference type="SAM" id="SignalP"/>
    </source>
</evidence>
<evidence type="ECO:0000313" key="3">
    <source>
        <dbReference type="Proteomes" id="UP000887540"/>
    </source>
</evidence>
<dbReference type="InterPro" id="IPR016187">
    <property type="entry name" value="CTDL_fold"/>
</dbReference>
<dbReference type="InterPro" id="IPR050111">
    <property type="entry name" value="C-type_lectin/snaclec_domain"/>
</dbReference>
<dbReference type="InterPro" id="IPR016186">
    <property type="entry name" value="C-type_lectin-like/link_sf"/>
</dbReference>
<name>A0A914DTW3_9BILA</name>
<dbReference type="AlphaFoldDB" id="A0A914DTW3"/>
<keyword evidence="3" id="KW-1185">Reference proteome</keyword>
<dbReference type="Proteomes" id="UP000887540">
    <property type="component" value="Unplaced"/>
</dbReference>
<proteinExistence type="predicted"/>
<dbReference type="PANTHER" id="PTHR22803">
    <property type="entry name" value="MANNOSE, PHOSPHOLIPASE, LECTIN RECEPTOR RELATED"/>
    <property type="match status" value="1"/>
</dbReference>
<evidence type="ECO:0000259" key="2">
    <source>
        <dbReference type="PROSITE" id="PS50041"/>
    </source>
</evidence>
<dbReference type="PROSITE" id="PS50041">
    <property type="entry name" value="C_TYPE_LECTIN_2"/>
    <property type="match status" value="1"/>
</dbReference>
<reference evidence="4" key="1">
    <citation type="submission" date="2022-11" db="UniProtKB">
        <authorList>
            <consortium name="WormBaseParasite"/>
        </authorList>
    </citation>
    <scope>IDENTIFICATION</scope>
</reference>
<protein>
    <submittedName>
        <fullName evidence="4">C-type lectin domain-containing protein</fullName>
    </submittedName>
</protein>
<dbReference type="Pfam" id="PF00059">
    <property type="entry name" value="Lectin_C"/>
    <property type="match status" value="1"/>
</dbReference>